<accession>A0A0D8YF47</accession>
<protein>
    <recommendedName>
        <fullName evidence="3">DOMON domain-containing protein</fullName>
    </recommendedName>
</protein>
<organism evidence="1 2">
    <name type="scientific">Dictyocaulus viviparus</name>
    <name type="common">Bovine lungworm</name>
    <dbReference type="NCBI Taxonomy" id="29172"/>
    <lineage>
        <taxon>Eukaryota</taxon>
        <taxon>Metazoa</taxon>
        <taxon>Ecdysozoa</taxon>
        <taxon>Nematoda</taxon>
        <taxon>Chromadorea</taxon>
        <taxon>Rhabditida</taxon>
        <taxon>Rhabditina</taxon>
        <taxon>Rhabditomorpha</taxon>
        <taxon>Strongyloidea</taxon>
        <taxon>Metastrongylidae</taxon>
        <taxon>Dictyocaulus</taxon>
    </lineage>
</organism>
<dbReference type="Proteomes" id="UP000053766">
    <property type="component" value="Unassembled WGS sequence"/>
</dbReference>
<proteinExistence type="predicted"/>
<dbReference type="OrthoDB" id="5877761at2759"/>
<name>A0A0D8YF47_DICVI</name>
<evidence type="ECO:0000313" key="1">
    <source>
        <dbReference type="EMBL" id="KJH53261.1"/>
    </source>
</evidence>
<gene>
    <name evidence="1" type="ORF">DICVIV_00572</name>
</gene>
<dbReference type="AlphaFoldDB" id="A0A0D8YF47"/>
<dbReference type="PANTHER" id="PTHR36516:SF5">
    <property type="entry name" value="DOMON DOMAIN-CONTAINING PROTEIN"/>
    <property type="match status" value="1"/>
</dbReference>
<reference evidence="1 2" key="1">
    <citation type="submission" date="2013-11" db="EMBL/GenBank/DDBJ databases">
        <title>Draft genome of the bovine lungworm Dictyocaulus viviparus.</title>
        <authorList>
            <person name="Mitreva M."/>
        </authorList>
    </citation>
    <scope>NUCLEOTIDE SEQUENCE [LARGE SCALE GENOMIC DNA]</scope>
    <source>
        <strain evidence="1 2">HannoverDv2000</strain>
    </source>
</reference>
<dbReference type="PANTHER" id="PTHR36516">
    <property type="entry name" value="PROTEIN CBG04168-RELATED"/>
    <property type="match status" value="1"/>
</dbReference>
<dbReference type="EMBL" id="KN716154">
    <property type="protein sequence ID" value="KJH53261.1"/>
    <property type="molecule type" value="Genomic_DNA"/>
</dbReference>
<evidence type="ECO:0008006" key="3">
    <source>
        <dbReference type="Google" id="ProtNLM"/>
    </source>
</evidence>
<reference evidence="2" key="2">
    <citation type="journal article" date="2016" name="Sci. Rep.">
        <title>Dictyocaulus viviparus genome, variome and transcriptome elucidate lungworm biology and support future intervention.</title>
        <authorList>
            <person name="McNulty S.N."/>
            <person name="Strube C."/>
            <person name="Rosa B.A."/>
            <person name="Martin J.C."/>
            <person name="Tyagi R."/>
            <person name="Choi Y.J."/>
            <person name="Wang Q."/>
            <person name="Hallsworth Pepin K."/>
            <person name="Zhang X."/>
            <person name="Ozersky P."/>
            <person name="Wilson R.K."/>
            <person name="Sternberg P.W."/>
            <person name="Gasser R.B."/>
            <person name="Mitreva M."/>
        </authorList>
    </citation>
    <scope>NUCLEOTIDE SEQUENCE [LARGE SCALE GENOMIC DNA]</scope>
    <source>
        <strain evidence="2">HannoverDv2000</strain>
    </source>
</reference>
<evidence type="ECO:0000313" key="2">
    <source>
        <dbReference type="Proteomes" id="UP000053766"/>
    </source>
</evidence>
<sequence length="355" mass="40494">MTSRSSMKNYWSGFFIGDKRPIDALGVFVIGDRMNLMDGHVTSFGNIKIDNITNVQPLKLQSQDRVLTAEFARPLTAIDSFDVDLSSCVTFFLPTNTLKLDENEQMSVPQRMSKRRVCNIVEMCSINEQQRSFKKRSNPSVCEYTNGRNTVRWKSIGGGIDFFIEQNIKPGKWWSAVGVGESMKNMKAMIAFMENGNVMSIGGYQTQGYETPKPDPMIKPNSKINNGRSIVNFALPMNVIDLYTKTPVAVLVCGIQHCSNKNLAFVEDMVPEIEQKGCKKDHTDLYICESYFNNYLYDVAEWAKKHGLVLEEHLWKLLSFQACMLLSLVERVPTQCCTKFQYTCNSYLEFMRSRI</sequence>
<keyword evidence="2" id="KW-1185">Reference proteome</keyword>